<feature type="transmembrane region" description="Helical" evidence="2">
    <location>
        <begin position="9"/>
        <end position="27"/>
    </location>
</feature>
<evidence type="ECO:0000256" key="2">
    <source>
        <dbReference type="SAM" id="Phobius"/>
    </source>
</evidence>
<keyword evidence="2" id="KW-1133">Transmembrane helix</keyword>
<feature type="transmembrane region" description="Helical" evidence="2">
    <location>
        <begin position="33"/>
        <end position="53"/>
    </location>
</feature>
<evidence type="ECO:0000313" key="3">
    <source>
        <dbReference type="EMBL" id="MER6616501.1"/>
    </source>
</evidence>
<evidence type="ECO:0000256" key="1">
    <source>
        <dbReference type="SAM" id="MobiDB-lite"/>
    </source>
</evidence>
<accession>A0ABV1V0G7</accession>
<evidence type="ECO:0000313" key="4">
    <source>
        <dbReference type="Proteomes" id="UP001445472"/>
    </source>
</evidence>
<name>A0ABV1V0G7_9ACTN</name>
<dbReference type="Proteomes" id="UP001445472">
    <property type="component" value="Unassembled WGS sequence"/>
</dbReference>
<keyword evidence="2" id="KW-0812">Transmembrane</keyword>
<reference evidence="3 4" key="1">
    <citation type="submission" date="2024-06" db="EMBL/GenBank/DDBJ databases">
        <title>The Natural Products Discovery Center: Release of the First 8490 Sequenced Strains for Exploring Actinobacteria Biosynthetic Diversity.</title>
        <authorList>
            <person name="Kalkreuter E."/>
            <person name="Kautsar S.A."/>
            <person name="Yang D."/>
            <person name="Bader C.D."/>
            <person name="Teijaro C.N."/>
            <person name="Fluegel L."/>
            <person name="Davis C.M."/>
            <person name="Simpson J.R."/>
            <person name="Lauterbach L."/>
            <person name="Steele A.D."/>
            <person name="Gui C."/>
            <person name="Meng S."/>
            <person name="Li G."/>
            <person name="Viehrig K."/>
            <person name="Ye F."/>
            <person name="Su P."/>
            <person name="Kiefer A.F."/>
            <person name="Nichols A."/>
            <person name="Cepeda A.J."/>
            <person name="Yan W."/>
            <person name="Fan B."/>
            <person name="Jiang Y."/>
            <person name="Adhikari A."/>
            <person name="Zheng C.-J."/>
            <person name="Schuster L."/>
            <person name="Cowan T.M."/>
            <person name="Smanski M.J."/>
            <person name="Chevrette M.G."/>
            <person name="De Carvalho L.P.S."/>
            <person name="Shen B."/>
        </authorList>
    </citation>
    <scope>NUCLEOTIDE SEQUENCE [LARGE SCALE GENOMIC DNA]</scope>
    <source>
        <strain evidence="3 4">NPDC000837</strain>
    </source>
</reference>
<feature type="region of interest" description="Disordered" evidence="1">
    <location>
        <begin position="59"/>
        <end position="101"/>
    </location>
</feature>
<proteinExistence type="predicted"/>
<comment type="caution">
    <text evidence="3">The sequence shown here is derived from an EMBL/GenBank/DDBJ whole genome shotgun (WGS) entry which is preliminary data.</text>
</comment>
<evidence type="ECO:0008006" key="5">
    <source>
        <dbReference type="Google" id="ProtNLM"/>
    </source>
</evidence>
<sequence>MPRPTAAQLAYGSATVVFSTVALLLLTRTTDGIAVAAIGIASLALGLLVAMTLPLRRRPRQAGTAAGPAASAAPDGLTTRVPAPRSHTGAEARVGEHSLRR</sequence>
<dbReference type="EMBL" id="JBEPBX010000025">
    <property type="protein sequence ID" value="MER6616501.1"/>
    <property type="molecule type" value="Genomic_DNA"/>
</dbReference>
<protein>
    <recommendedName>
        <fullName evidence="5">Secreted protein</fullName>
    </recommendedName>
</protein>
<feature type="compositionally biased region" description="Low complexity" evidence="1">
    <location>
        <begin position="61"/>
        <end position="76"/>
    </location>
</feature>
<feature type="compositionally biased region" description="Basic and acidic residues" evidence="1">
    <location>
        <begin position="88"/>
        <end position="101"/>
    </location>
</feature>
<dbReference type="RefSeq" id="WP_351977857.1">
    <property type="nucleotide sequence ID" value="NZ_JBEPBX010000025.1"/>
</dbReference>
<gene>
    <name evidence="3" type="ORF">ABT276_24615</name>
</gene>
<keyword evidence="2" id="KW-0472">Membrane</keyword>
<organism evidence="3 4">
    <name type="scientific">Streptomyces xantholiticus</name>
    <dbReference type="NCBI Taxonomy" id="68285"/>
    <lineage>
        <taxon>Bacteria</taxon>
        <taxon>Bacillati</taxon>
        <taxon>Actinomycetota</taxon>
        <taxon>Actinomycetes</taxon>
        <taxon>Kitasatosporales</taxon>
        <taxon>Streptomycetaceae</taxon>
        <taxon>Streptomyces</taxon>
    </lineage>
</organism>
<keyword evidence="4" id="KW-1185">Reference proteome</keyword>